<dbReference type="EMBL" id="GGYP01003159">
    <property type="protein sequence ID" value="MDE47930.1"/>
    <property type="molecule type" value="Transcribed_RNA"/>
</dbReference>
<dbReference type="Gene3D" id="2.130.10.10">
    <property type="entry name" value="YVTN repeat-like/Quinoprotein amine dehydrogenase"/>
    <property type="match status" value="2"/>
</dbReference>
<protein>
    <submittedName>
        <fullName evidence="5">DDB1-and CUL4-associated factor 6</fullName>
    </submittedName>
</protein>
<dbReference type="GO" id="GO:0080008">
    <property type="term" value="C:Cul4-RING E3 ubiquitin ligase complex"/>
    <property type="evidence" value="ECO:0007669"/>
    <property type="project" value="TreeGrafter"/>
</dbReference>
<dbReference type="GO" id="GO:0005737">
    <property type="term" value="C:cytoplasm"/>
    <property type="evidence" value="ECO:0007669"/>
    <property type="project" value="TreeGrafter"/>
</dbReference>
<dbReference type="PANTHER" id="PTHR15574:SF39">
    <property type="entry name" value="DDB1- AND CUL4-ASSOCIATED FACTOR 6"/>
    <property type="match status" value="1"/>
</dbReference>
<dbReference type="Pfam" id="PF00400">
    <property type="entry name" value="WD40"/>
    <property type="match status" value="3"/>
</dbReference>
<dbReference type="SMART" id="SM00320">
    <property type="entry name" value="WD40"/>
    <property type="match status" value="7"/>
</dbReference>
<reference evidence="5" key="1">
    <citation type="submission" date="2018-10" db="EMBL/GenBank/DDBJ databases">
        <title>Transcriptome assembly of Aceria tosichella (Wheat curl mite) Type 2.</title>
        <authorList>
            <person name="Scully E.D."/>
            <person name="Geib S.M."/>
            <person name="Palmer N.A."/>
            <person name="Gupta A.K."/>
            <person name="Sarath G."/>
            <person name="Tatineni S."/>
        </authorList>
    </citation>
    <scope>NUCLEOTIDE SEQUENCE</scope>
    <source>
        <strain evidence="5">LincolnNE</strain>
    </source>
</reference>
<gene>
    <name evidence="5" type="primary">DCAF6</name>
    <name evidence="5" type="ORF">g.18671</name>
</gene>
<evidence type="ECO:0000313" key="5">
    <source>
        <dbReference type="EMBL" id="MDE47930.1"/>
    </source>
</evidence>
<dbReference type="AlphaFoldDB" id="A0A6G1SDD2"/>
<feature type="compositionally biased region" description="Basic and acidic residues" evidence="4">
    <location>
        <begin position="404"/>
        <end position="414"/>
    </location>
</feature>
<feature type="region of interest" description="Disordered" evidence="4">
    <location>
        <begin position="548"/>
        <end position="589"/>
    </location>
</feature>
<dbReference type="GO" id="GO:0045944">
    <property type="term" value="P:positive regulation of transcription by RNA polymerase II"/>
    <property type="evidence" value="ECO:0007669"/>
    <property type="project" value="TreeGrafter"/>
</dbReference>
<dbReference type="PANTHER" id="PTHR15574">
    <property type="entry name" value="WD REPEAT DOMAIN-CONTAINING FAMILY"/>
    <property type="match status" value="1"/>
</dbReference>
<dbReference type="SUPFAM" id="SSF50978">
    <property type="entry name" value="WD40 repeat-like"/>
    <property type="match status" value="1"/>
</dbReference>
<feature type="compositionally biased region" description="Basic and acidic residues" evidence="4">
    <location>
        <begin position="548"/>
        <end position="559"/>
    </location>
</feature>
<evidence type="ECO:0000256" key="4">
    <source>
        <dbReference type="SAM" id="MobiDB-lite"/>
    </source>
</evidence>
<feature type="compositionally biased region" description="Acidic residues" evidence="4">
    <location>
        <begin position="480"/>
        <end position="521"/>
    </location>
</feature>
<accession>A0A6G1SDD2</accession>
<evidence type="ECO:0000256" key="2">
    <source>
        <dbReference type="ARBA" id="ARBA00022737"/>
    </source>
</evidence>
<evidence type="ECO:0000256" key="3">
    <source>
        <dbReference type="PROSITE-ProRule" id="PRU00221"/>
    </source>
</evidence>
<dbReference type="InterPro" id="IPR015943">
    <property type="entry name" value="WD40/YVTN_repeat-like_dom_sf"/>
</dbReference>
<feature type="compositionally biased region" description="Low complexity" evidence="4">
    <location>
        <begin position="352"/>
        <end position="369"/>
    </location>
</feature>
<keyword evidence="2" id="KW-0677">Repeat</keyword>
<keyword evidence="1 3" id="KW-0853">WD repeat</keyword>
<dbReference type="InterPro" id="IPR045151">
    <property type="entry name" value="DCAF8"/>
</dbReference>
<dbReference type="InterPro" id="IPR036322">
    <property type="entry name" value="WD40_repeat_dom_sf"/>
</dbReference>
<proteinExistence type="predicted"/>
<feature type="region of interest" description="Disordered" evidence="4">
    <location>
        <begin position="340"/>
        <end position="428"/>
    </location>
</feature>
<feature type="compositionally biased region" description="Polar residues" evidence="4">
    <location>
        <begin position="391"/>
        <end position="403"/>
    </location>
</feature>
<feature type="repeat" description="WD" evidence="3">
    <location>
        <begin position="661"/>
        <end position="696"/>
    </location>
</feature>
<feature type="region of interest" description="Disordered" evidence="4">
    <location>
        <begin position="452"/>
        <end position="521"/>
    </location>
</feature>
<name>A0A6G1SDD2_9ACAR</name>
<sequence length="746" mass="84145">MASIVGDRLAPSKSRIKKYKTRDHSSLFYYLANRNWRPYNNASVVNIARNHPPFLHRMNFMKKLPVHDGCVNTICWNKTGEYLLSGSDDCNLVVTKPLNLFDTSKDYTVLHKVPTRHLGNIFSAQFIPNSGDQQMVSCSSEGPVIVHDINATDPSEGILNFNCHSSTIHEVVTIPDDDKVFLSCGEDKTIRMFDMRVHSSCARSGTCPHPALIRNSHAMTTLSLHPLNSNLMLIGRADGCGLVYDRRKLPDVTKFSRERAHAERLAGNPSQSVDYRFKHPLEGVVAQFVVPDMDEKYRFTSLCYNQNGTEVLASYSGDYVYLFSHDRSSNTELIQTLPKKVKETPSETFSDNNGSQNSTNSASNQSNADSGRRGRGTKISRIRVRGDWSDTGVNSVPLNIRNNNNDRSDTESGDNRTGSGGAPSPFSEHIAVTFSHRRLGDRSRFMPNIEIIAGPLEPSRDESSSTHTNESRSRQSERTIEEEDEDDDDDGNSTVIDEDEDDDDDHDDDDDDDDGSGADDDAREFERFADITVNNSLDEAHEYHARLCDKSDESTREMDIENEDDDGSSSVNSFSNDRRHNHHAKISTQTRAKFRKTLDDLKNKYNHINTYHPRVKYQGHRNSRTSIKEAIFWGDDYIMSGSDCGRIMVWEKETAKIVMGFPADERVVNCLAPNPHHYVLASSGIDYDIKLWSTQSLKDGPLKVSDEEMKKIVDNNELMLEESKHTISVPPHLFFRVLASLVRSSR</sequence>
<organism evidence="5">
    <name type="scientific">Aceria tosichella</name>
    <name type="common">wheat curl mite</name>
    <dbReference type="NCBI Taxonomy" id="561515"/>
    <lineage>
        <taxon>Eukaryota</taxon>
        <taxon>Metazoa</taxon>
        <taxon>Ecdysozoa</taxon>
        <taxon>Arthropoda</taxon>
        <taxon>Chelicerata</taxon>
        <taxon>Arachnida</taxon>
        <taxon>Acari</taxon>
        <taxon>Acariformes</taxon>
        <taxon>Trombidiformes</taxon>
        <taxon>Prostigmata</taxon>
        <taxon>Eupodina</taxon>
        <taxon>Eriophyoidea</taxon>
        <taxon>Eriophyidae</taxon>
        <taxon>Eriophyinae</taxon>
        <taxon>Aceriini</taxon>
        <taxon>Aceria</taxon>
    </lineage>
</organism>
<feature type="compositionally biased region" description="Basic and acidic residues" evidence="4">
    <location>
        <begin position="458"/>
        <end position="479"/>
    </location>
</feature>
<feature type="compositionally biased region" description="Basic residues" evidence="4">
    <location>
        <begin position="373"/>
        <end position="383"/>
    </location>
</feature>
<dbReference type="InterPro" id="IPR001680">
    <property type="entry name" value="WD40_rpt"/>
</dbReference>
<evidence type="ECO:0000256" key="1">
    <source>
        <dbReference type="ARBA" id="ARBA00022574"/>
    </source>
</evidence>
<dbReference type="PROSITE" id="PS50082">
    <property type="entry name" value="WD_REPEATS_2"/>
    <property type="match status" value="1"/>
</dbReference>